<dbReference type="PANTHER" id="PTHR10492">
    <property type="match status" value="1"/>
</dbReference>
<keyword evidence="1" id="KW-0378">Hydrolase</keyword>
<dbReference type="AlphaFoldDB" id="O02243"/>
<dbReference type="OrthoDB" id="5860258at2759"/>
<proteinExistence type="predicted"/>
<dbReference type="WormBase" id="F11C3.1">
    <property type="protein sequence ID" value="CE43298"/>
    <property type="gene ID" value="WBGene00008695"/>
</dbReference>
<dbReference type="InterPro" id="IPR027417">
    <property type="entry name" value="P-loop_NTPase"/>
</dbReference>
<dbReference type="EMBL" id="BX284601">
    <property type="protein sequence ID" value="CAB04087.2"/>
    <property type="molecule type" value="Genomic_DNA"/>
</dbReference>
<evidence type="ECO:0000313" key="1">
    <source>
        <dbReference type="EMBL" id="CAB04087.2"/>
    </source>
</evidence>
<dbReference type="STRING" id="6239.F11C3.1.1"/>
<accession>O02243</accession>
<dbReference type="SMR" id="O02243"/>
<evidence type="ECO:0000313" key="2">
    <source>
        <dbReference type="Proteomes" id="UP000001940"/>
    </source>
</evidence>
<dbReference type="PaxDb" id="6239-F11C3.1"/>
<dbReference type="AGR" id="WB:WBGene00008695"/>
<dbReference type="Proteomes" id="UP000001940">
    <property type="component" value="Chromosome I"/>
</dbReference>
<keyword evidence="2" id="KW-1185">Reference proteome</keyword>
<dbReference type="eggNOG" id="KOG0987">
    <property type="taxonomic scope" value="Eukaryota"/>
</dbReference>
<dbReference type="HOGENOM" id="CLU_548884_0_0_1"/>
<dbReference type="RefSeq" id="NP_493597.2">
    <property type="nucleotide sequence ID" value="NM_061196.2"/>
</dbReference>
<dbReference type="CDD" id="cd18809">
    <property type="entry name" value="SF1_C_RecD"/>
    <property type="match status" value="1"/>
</dbReference>
<keyword evidence="1" id="KW-0067">ATP-binding</keyword>
<name>O02243_CAEEL</name>
<dbReference type="PANTHER" id="PTHR10492:SF95">
    <property type="entry name" value="HELITRON HELICASE-LIKE DOMAIN-CONTAINING PROTEIN"/>
    <property type="match status" value="1"/>
</dbReference>
<dbReference type="KEGG" id="cel:CELE_F11C3.1"/>
<dbReference type="UCSC" id="F11C3.1">
    <property type="organism name" value="c. elegans"/>
</dbReference>
<reference evidence="1 2" key="1">
    <citation type="journal article" date="1998" name="Science">
        <title>Genome sequence of the nematode C. elegans: a platform for investigating biology.</title>
        <authorList>
            <consortium name="The C. elegans sequencing consortium"/>
            <person name="Sulson J.E."/>
            <person name="Waterston R."/>
        </authorList>
    </citation>
    <scope>NUCLEOTIDE SEQUENCE [LARGE SCALE GENOMIC DNA]</scope>
    <source>
        <strain evidence="1 2">Bristol N2</strain>
    </source>
</reference>
<keyword evidence="1" id="KW-0347">Helicase</keyword>
<dbReference type="GeneID" id="184343"/>
<dbReference type="GO" id="GO:0043139">
    <property type="term" value="F:5'-3' DNA helicase activity"/>
    <property type="evidence" value="ECO:0000318"/>
    <property type="project" value="GO_Central"/>
</dbReference>
<evidence type="ECO:0000313" key="3">
    <source>
        <dbReference type="WormBase" id="F11C3.1"/>
    </source>
</evidence>
<keyword evidence="1" id="KW-0547">Nucleotide-binding</keyword>
<dbReference type="CTD" id="184343"/>
<organism evidence="1 2">
    <name type="scientific">Caenorhabditis elegans</name>
    <dbReference type="NCBI Taxonomy" id="6239"/>
    <lineage>
        <taxon>Eukaryota</taxon>
        <taxon>Metazoa</taxon>
        <taxon>Ecdysozoa</taxon>
        <taxon>Nematoda</taxon>
        <taxon>Chromadorea</taxon>
        <taxon>Rhabditida</taxon>
        <taxon>Rhabditina</taxon>
        <taxon>Rhabditomorpha</taxon>
        <taxon>Rhabditoidea</taxon>
        <taxon>Rhabditidae</taxon>
        <taxon>Peloderinae</taxon>
        <taxon>Caenorhabditis</taxon>
    </lineage>
</organism>
<sequence>MPCPHCPQEEIEAVLAVKMSQSSFEEFPVSNEADNTEHAMEVIPTLNQFQQPIALEIVNNWKMQKLHYIEGISGTGKTYLLNAICGLFKNFSLNIEIISPCPFPREHKSILKILSNHDVFLEEIDKLKRAMQNDKPFGGKAIVMAADFGQLLPFSLNFNQKVKNSLKHLAENLVAPFKKHVLPTPTDDWSQFMYMVRQTPKIVIPDANVVSSLDELIDFTFGPLYTEIPNLNGIILTPKKADVEYINLKIMDQIKGKDLVFEAKLNTRIIRSDLSLHSMTLSFEFLYARLSFSVDSKHEKGCIVALDEPFEGLQKGTRLLFEDLNGNHLCCKVIETGKDVDISRVKRLIGSSGKSNNTQQSVLQFPVSLNFASTIHGSQGKSFEKLGLYKLNECFEHGMIYTAISRVRRFEDYKVFTEDTVIENKIEQSLL</sequence>
<dbReference type="OMA" id="CEHCPHC"/>
<dbReference type="SUPFAM" id="SSF52540">
    <property type="entry name" value="P-loop containing nucleoside triphosphate hydrolases"/>
    <property type="match status" value="2"/>
</dbReference>
<protein>
    <submittedName>
        <fullName evidence="1">ATP-dependent DNA helicase</fullName>
    </submittedName>
</protein>
<dbReference type="Gene3D" id="3.40.50.300">
    <property type="entry name" value="P-loop containing nucleotide triphosphate hydrolases"/>
    <property type="match status" value="1"/>
</dbReference>
<dbReference type="Bgee" id="WBGene00008695">
    <property type="expression patterns" value="Expressed in embryo and 3 other cell types or tissues"/>
</dbReference>
<dbReference type="PhylomeDB" id="O02243"/>
<gene>
    <name evidence="1" type="ORF">CELE_F11C3.1</name>
    <name evidence="1 3" type="ORF">F11C3.1</name>
</gene>
<dbReference type="InParanoid" id="O02243"/>